<evidence type="ECO:0000313" key="1">
    <source>
        <dbReference type="EMBL" id="MFC3002961.1"/>
    </source>
</evidence>
<dbReference type="RefSeq" id="WP_216839262.1">
    <property type="nucleotide sequence ID" value="NZ_JAFNJS010000008.1"/>
</dbReference>
<reference evidence="2" key="1">
    <citation type="journal article" date="2019" name="Int. J. Syst. Evol. Microbiol.">
        <title>The Global Catalogue of Microorganisms (GCM) 10K type strain sequencing project: providing services to taxonomists for standard genome sequencing and annotation.</title>
        <authorList>
            <consortium name="The Broad Institute Genomics Platform"/>
            <consortium name="The Broad Institute Genome Sequencing Center for Infectious Disease"/>
            <person name="Wu L."/>
            <person name="Ma J."/>
        </authorList>
    </citation>
    <scope>NUCLEOTIDE SEQUENCE [LARGE SCALE GENOMIC DNA]</scope>
    <source>
        <strain evidence="2">CGMCC 1.16855</strain>
    </source>
</reference>
<proteinExistence type="predicted"/>
<dbReference type="Proteomes" id="UP001595420">
    <property type="component" value="Unassembled WGS sequence"/>
</dbReference>
<organism evidence="1 2">
    <name type="scientific">Falsiroseomonas tokyonensis</name>
    <dbReference type="NCBI Taxonomy" id="430521"/>
    <lineage>
        <taxon>Bacteria</taxon>
        <taxon>Pseudomonadati</taxon>
        <taxon>Pseudomonadota</taxon>
        <taxon>Alphaproteobacteria</taxon>
        <taxon>Acetobacterales</taxon>
        <taxon>Roseomonadaceae</taxon>
        <taxon>Falsiroseomonas</taxon>
    </lineage>
</organism>
<comment type="caution">
    <text evidence="1">The sequence shown here is derived from an EMBL/GenBank/DDBJ whole genome shotgun (WGS) entry which is preliminary data.</text>
</comment>
<evidence type="ECO:0000313" key="2">
    <source>
        <dbReference type="Proteomes" id="UP001595420"/>
    </source>
</evidence>
<dbReference type="Pfam" id="PF14390">
    <property type="entry name" value="DUF4420"/>
    <property type="match status" value="1"/>
</dbReference>
<keyword evidence="2" id="KW-1185">Reference proteome</keyword>
<name>A0ABV7C1D1_9PROT</name>
<protein>
    <submittedName>
        <fullName evidence="1">PD-(D/E)XK motif protein</fullName>
    </submittedName>
</protein>
<dbReference type="EMBL" id="JBHRSB010000008">
    <property type="protein sequence ID" value="MFC3002961.1"/>
    <property type="molecule type" value="Genomic_DNA"/>
</dbReference>
<accession>A0ABV7C1D1</accession>
<sequence>MSELQAAWSSLGASDAAGDGWLARRVHAASSVPLFAALGMPASIPSLLIEVEAAVVPPIGQWPAGRGFDVVPHRRSAGPNGVLWVALSLKGPQFHDTFAVLAEDVATHVAAAPDAASAVRALLGRLRTWQEFLRRHDLGELSTPEQTGLFAELDIMEVLLLPRLPAMDALLAWKSPDDGLHDFRFAGAAVEVKGTTRIPPLEFSVSGLAQLDETAVDWLGLTVVSLAEGGDGAVNLPGLVERIRNRLAAEDPASSGRFTEMLASRGYLDVHSASYASRFLTVVQRHAFRVEAGFPRLRAGDVPAGIRECRYDVAIESCTAFEVELDAFGSAVFGGAP</sequence>
<dbReference type="InterPro" id="IPR025534">
    <property type="entry name" value="DUF4420"/>
</dbReference>
<gene>
    <name evidence="1" type="ORF">ACFOD3_23895</name>
</gene>